<feature type="domain" description="Ribosomal RNA large subunit methyltransferase K/L-like methyltransferase" evidence="1">
    <location>
        <begin position="163"/>
        <end position="301"/>
    </location>
</feature>
<evidence type="ECO:0000313" key="3">
    <source>
        <dbReference type="Proteomes" id="UP000034069"/>
    </source>
</evidence>
<sequence length="348" mass="38676">MRFILFVGSGNTLAGPEVSVRIPGSTQVSDFVYSFESANKEEAINLVSPLGSSLKLAEELKTSDLSPKNLASLISQKDFSVTDIQNLSASYDLCEEIKGVLGKVRFIVPKNEFGLSPVINLKNKVDELFIDRDEKKIYKTVWVHDFEHWIKKDREMPFVNARAGMLPPKIARSMVNLVPGESQGKLLVDPFCGSGRILVEASELGYKVAGLDTSASQVSGTLENLKHLGIDADVIIYDATHLSKKFTEIDCIVTEPFLGKPNLRPDQVDYAVKGLEKLYVGCLKDWHKTLKKGGFIVMVFPILTGARKEYHTSRIIDSVKILGYNLLARVIYSRPEAGIKREIVTLQK</sequence>
<dbReference type="Proteomes" id="UP000034069">
    <property type="component" value="Unassembled WGS sequence"/>
</dbReference>
<evidence type="ECO:0000313" key="2">
    <source>
        <dbReference type="EMBL" id="KKT35638.1"/>
    </source>
</evidence>
<gene>
    <name evidence="2" type="ORF">UW23_C0013G0007</name>
</gene>
<evidence type="ECO:0000259" key="1">
    <source>
        <dbReference type="Pfam" id="PF01170"/>
    </source>
</evidence>
<dbReference type="PANTHER" id="PTHR14911">
    <property type="entry name" value="THUMP DOMAIN-CONTAINING"/>
    <property type="match status" value="1"/>
</dbReference>
<dbReference type="PANTHER" id="PTHR14911:SF13">
    <property type="entry name" value="TRNA (GUANINE(6)-N2)-METHYLTRANSFERASE THUMP3"/>
    <property type="match status" value="1"/>
</dbReference>
<dbReference type="Gene3D" id="3.40.50.150">
    <property type="entry name" value="Vaccinia Virus protein VP39"/>
    <property type="match status" value="1"/>
</dbReference>
<comment type="caution">
    <text evidence="2">The sequence shown here is derived from an EMBL/GenBank/DDBJ whole genome shotgun (WGS) entry which is preliminary data.</text>
</comment>
<reference evidence="2 3" key="1">
    <citation type="journal article" date="2015" name="Nature">
        <title>rRNA introns, odd ribosomes, and small enigmatic genomes across a large radiation of phyla.</title>
        <authorList>
            <person name="Brown C.T."/>
            <person name="Hug L.A."/>
            <person name="Thomas B.C."/>
            <person name="Sharon I."/>
            <person name="Castelle C.J."/>
            <person name="Singh A."/>
            <person name="Wilkins M.J."/>
            <person name="Williams K.H."/>
            <person name="Banfield J.F."/>
        </authorList>
    </citation>
    <scope>NUCLEOTIDE SEQUENCE [LARGE SCALE GENOMIC DNA]</scope>
</reference>
<dbReference type="GO" id="GO:0016423">
    <property type="term" value="F:tRNA (guanine) methyltransferase activity"/>
    <property type="evidence" value="ECO:0007669"/>
    <property type="project" value="TreeGrafter"/>
</dbReference>
<protein>
    <recommendedName>
        <fullName evidence="1">Ribosomal RNA large subunit methyltransferase K/L-like methyltransferase domain-containing protein</fullName>
    </recommendedName>
</protein>
<accession>A0A0G1GMR0</accession>
<dbReference type="AlphaFoldDB" id="A0A0G1GMR0"/>
<name>A0A0G1GMR0_9BACT</name>
<dbReference type="InterPro" id="IPR000241">
    <property type="entry name" value="RlmKL-like_Mtase"/>
</dbReference>
<dbReference type="CDD" id="cd02440">
    <property type="entry name" value="AdoMet_MTases"/>
    <property type="match status" value="1"/>
</dbReference>
<organism evidence="2 3">
    <name type="scientific">Candidatus Collierbacteria bacterium GW2011_GWA1_44_12</name>
    <dbReference type="NCBI Taxonomy" id="1618376"/>
    <lineage>
        <taxon>Bacteria</taxon>
        <taxon>Candidatus Collieribacteriota</taxon>
    </lineage>
</organism>
<proteinExistence type="predicted"/>
<dbReference type="GO" id="GO:0030488">
    <property type="term" value="P:tRNA methylation"/>
    <property type="evidence" value="ECO:0007669"/>
    <property type="project" value="TreeGrafter"/>
</dbReference>
<dbReference type="InterPro" id="IPR029063">
    <property type="entry name" value="SAM-dependent_MTases_sf"/>
</dbReference>
<dbReference type="Pfam" id="PF01170">
    <property type="entry name" value="UPF0020"/>
    <property type="match status" value="1"/>
</dbReference>
<dbReference type="SUPFAM" id="SSF53335">
    <property type="entry name" value="S-adenosyl-L-methionine-dependent methyltransferases"/>
    <property type="match status" value="1"/>
</dbReference>
<dbReference type="EMBL" id="LCHN01000013">
    <property type="protein sequence ID" value="KKT35638.1"/>
    <property type="molecule type" value="Genomic_DNA"/>
</dbReference>